<dbReference type="AlphaFoldDB" id="B8D3G1"/>
<reference evidence="1 2" key="1">
    <citation type="journal article" date="2009" name="J. Bacteriol.">
        <title>Complete genome sequence of the anaerobic, protein-degrading hyperthermophilic crenarchaeon Desulfurococcus kamchatkensis.</title>
        <authorList>
            <person name="Ravin N.V."/>
            <person name="Mardanov A.V."/>
            <person name="Beletsky A.V."/>
            <person name="Kublanov I.V."/>
            <person name="Kolganova T.V."/>
            <person name="Lebedinsky A.V."/>
            <person name="Chernyh N.A."/>
            <person name="Bonch-Osmolovskaya E.A."/>
            <person name="Skryabin K.G."/>
        </authorList>
    </citation>
    <scope>NUCLEOTIDE SEQUENCE [LARGE SCALE GENOMIC DNA]</scope>
    <source>
        <strain evidence="2">DSM 18924 / JCM 16383 / VKM B-2413 / 1221n</strain>
    </source>
</reference>
<evidence type="ECO:0000313" key="1">
    <source>
        <dbReference type="EMBL" id="ACL10642.1"/>
    </source>
</evidence>
<dbReference type="RefSeq" id="WP_012607984.1">
    <property type="nucleotide sequence ID" value="NC_011766.1"/>
</dbReference>
<accession>B8D3G1</accession>
<dbReference type="STRING" id="490899.DKAM_0316"/>
<organism evidence="1 2">
    <name type="scientific">Desulfurococcus amylolyticus (strain DSM 18924 / JCM 16383 / VKM B-2413 / 1221n)</name>
    <name type="common">Desulfurococcus kamchatkensis</name>
    <dbReference type="NCBI Taxonomy" id="490899"/>
    <lineage>
        <taxon>Archaea</taxon>
        <taxon>Thermoproteota</taxon>
        <taxon>Thermoprotei</taxon>
        <taxon>Desulfurococcales</taxon>
        <taxon>Desulfurococcaceae</taxon>
        <taxon>Desulfurococcus</taxon>
    </lineage>
</organism>
<keyword evidence="1" id="KW-0808">Transferase</keyword>
<dbReference type="HOGENOM" id="CLU_053640_0_0_2"/>
<gene>
    <name evidence="1" type="ordered locus">DKAM_0316</name>
</gene>
<evidence type="ECO:0000313" key="2">
    <source>
        <dbReference type="Proteomes" id="UP000006903"/>
    </source>
</evidence>
<dbReference type="CDD" id="cd03801">
    <property type="entry name" value="GT4_PimA-like"/>
    <property type="match status" value="1"/>
</dbReference>
<dbReference type="Pfam" id="PF13692">
    <property type="entry name" value="Glyco_trans_1_4"/>
    <property type="match status" value="1"/>
</dbReference>
<sequence length="415" mass="46861">MADRATIAVVTEPFKPFFGGAIRASRSIEAYRKSFDVLVYELIRTKSDPTYSRDRNVVKVYSGPVLRALYKLRLGFLPGLTPNGISKRMVRIGRDVSKTDVRAVVSLHEDLELLRLCSILREEYEARSAALLQLPVFIRDRRRQGEIIRAYDKWYSALYPGLVKELAGKVRTRVKLSVLSSRSVARLLRSYDLLISVSRSIGYEMGPEWESRIHALDPGVGLDEEDLGLIKTVKERAVKEDFIVFGGRIDALKGFIEGLEVFKAIARAYRDIKLVATGRVNPSLRERIVRYAKRIGLEDRLVLPGAVPRIERFRYVANARLVIYPSHMDSYSYAVLEALHLGTPVVAYDIPALRFNYEGAEGLVLVREGDVEGLAAEALNILGSKDITVSPPRKVKKWDEIAREEVSLIERLVES</sequence>
<dbReference type="KEGG" id="dka:DKAM_0316"/>
<dbReference type="EMBL" id="CP001140">
    <property type="protein sequence ID" value="ACL10642.1"/>
    <property type="molecule type" value="Genomic_DNA"/>
</dbReference>
<dbReference type="CAZy" id="GT4">
    <property type="family name" value="Glycosyltransferase Family 4"/>
</dbReference>
<name>B8D3G1_DESA1</name>
<dbReference type="SUPFAM" id="SSF53756">
    <property type="entry name" value="UDP-Glycosyltransferase/glycogen phosphorylase"/>
    <property type="match status" value="1"/>
</dbReference>
<dbReference type="eggNOG" id="arCOG01417">
    <property type="taxonomic scope" value="Archaea"/>
</dbReference>
<protein>
    <submittedName>
        <fullName evidence="1">Glycosyl transferase, group 1</fullName>
    </submittedName>
</protein>
<proteinExistence type="predicted"/>
<dbReference type="GeneID" id="25393816"/>
<dbReference type="Proteomes" id="UP000006903">
    <property type="component" value="Chromosome"/>
</dbReference>
<dbReference type="Gene3D" id="3.40.50.2000">
    <property type="entry name" value="Glycogen Phosphorylase B"/>
    <property type="match status" value="2"/>
</dbReference>
<dbReference type="PANTHER" id="PTHR12526">
    <property type="entry name" value="GLYCOSYLTRANSFERASE"/>
    <property type="match status" value="1"/>
</dbReference>
<dbReference type="GO" id="GO:0016740">
    <property type="term" value="F:transferase activity"/>
    <property type="evidence" value="ECO:0007669"/>
    <property type="project" value="UniProtKB-KW"/>
</dbReference>